<keyword evidence="2" id="KW-1185">Reference proteome</keyword>
<proteinExistence type="predicted"/>
<evidence type="ECO:0000313" key="1">
    <source>
        <dbReference type="EMBL" id="RWS23030.1"/>
    </source>
</evidence>
<dbReference type="SUPFAM" id="SSF50494">
    <property type="entry name" value="Trypsin-like serine proteases"/>
    <property type="match status" value="1"/>
</dbReference>
<dbReference type="AlphaFoldDB" id="A0A443S670"/>
<dbReference type="Proteomes" id="UP000288716">
    <property type="component" value="Unassembled WGS sequence"/>
</dbReference>
<dbReference type="InterPro" id="IPR043504">
    <property type="entry name" value="Peptidase_S1_PA_chymotrypsin"/>
</dbReference>
<gene>
    <name evidence="1" type="ORF">B4U80_13968</name>
</gene>
<protein>
    <recommendedName>
        <fullName evidence="3">Peptidase S1 domain-containing protein</fullName>
    </recommendedName>
</protein>
<organism evidence="1 2">
    <name type="scientific">Leptotrombidium deliense</name>
    <dbReference type="NCBI Taxonomy" id="299467"/>
    <lineage>
        <taxon>Eukaryota</taxon>
        <taxon>Metazoa</taxon>
        <taxon>Ecdysozoa</taxon>
        <taxon>Arthropoda</taxon>
        <taxon>Chelicerata</taxon>
        <taxon>Arachnida</taxon>
        <taxon>Acari</taxon>
        <taxon>Acariformes</taxon>
        <taxon>Trombidiformes</taxon>
        <taxon>Prostigmata</taxon>
        <taxon>Anystina</taxon>
        <taxon>Parasitengona</taxon>
        <taxon>Trombiculoidea</taxon>
        <taxon>Trombiculidae</taxon>
        <taxon>Leptotrombidium</taxon>
    </lineage>
</organism>
<evidence type="ECO:0000313" key="2">
    <source>
        <dbReference type="Proteomes" id="UP000288716"/>
    </source>
</evidence>
<sequence length="137" mass="16047">MNYQSNLKLAYYTDFDTFINKFPIRAKKFVETEMQFVLMEMCSKYYYPRFFLSFPYDLDSKIHFCAIKETEDISPSGSVLMADNNGKLSAIGLMSFAMKKNKTDSFINNVTPFVFTKVENYISWIKENTLDGQYCDN</sequence>
<reference evidence="1 2" key="1">
    <citation type="journal article" date="2018" name="Gigascience">
        <title>Genomes of trombidid mites reveal novel predicted allergens and laterally-transferred genes associated with secondary metabolism.</title>
        <authorList>
            <person name="Dong X."/>
            <person name="Chaisiri K."/>
            <person name="Xia D."/>
            <person name="Armstrong S.D."/>
            <person name="Fang Y."/>
            <person name="Donnelly M.J."/>
            <person name="Kadowaki T."/>
            <person name="McGarry J.W."/>
            <person name="Darby A.C."/>
            <person name="Makepeace B.L."/>
        </authorList>
    </citation>
    <scope>NUCLEOTIDE SEQUENCE [LARGE SCALE GENOMIC DNA]</scope>
    <source>
        <strain evidence="1">UoL-UT</strain>
    </source>
</reference>
<dbReference type="EMBL" id="NCKV01007294">
    <property type="protein sequence ID" value="RWS23030.1"/>
    <property type="molecule type" value="Genomic_DNA"/>
</dbReference>
<dbReference type="Gene3D" id="2.40.10.10">
    <property type="entry name" value="Trypsin-like serine proteases"/>
    <property type="match status" value="1"/>
</dbReference>
<evidence type="ECO:0008006" key="3">
    <source>
        <dbReference type="Google" id="ProtNLM"/>
    </source>
</evidence>
<accession>A0A443S670</accession>
<name>A0A443S670_9ACAR</name>
<dbReference type="VEuPathDB" id="VectorBase:LDEU009010"/>
<dbReference type="InterPro" id="IPR009003">
    <property type="entry name" value="Peptidase_S1_PA"/>
</dbReference>
<comment type="caution">
    <text evidence="1">The sequence shown here is derived from an EMBL/GenBank/DDBJ whole genome shotgun (WGS) entry which is preliminary data.</text>
</comment>